<proteinExistence type="predicted"/>
<keyword evidence="1" id="KW-0596">Phosphopantetheine</keyword>
<feature type="region of interest" description="N-terminal hotdog fold" evidence="3">
    <location>
        <begin position="270"/>
        <end position="422"/>
    </location>
</feature>
<name>A0A0L0N4W8_TOLOC</name>
<dbReference type="Gene3D" id="3.40.366.10">
    <property type="entry name" value="Malonyl-Coenzyme A Acyl Carrier Protein, domain 2"/>
    <property type="match status" value="1"/>
</dbReference>
<dbReference type="PROSITE" id="PS52019">
    <property type="entry name" value="PKS_MFAS_DH"/>
    <property type="match status" value="1"/>
</dbReference>
<dbReference type="InterPro" id="IPR014043">
    <property type="entry name" value="Acyl_transferase_dom"/>
</dbReference>
<evidence type="ECO:0000259" key="4">
    <source>
        <dbReference type="PROSITE" id="PS52019"/>
    </source>
</evidence>
<organism evidence="5 6">
    <name type="scientific">Tolypocladium ophioglossoides (strain CBS 100239)</name>
    <name type="common">Snaketongue truffleclub</name>
    <name type="synonym">Elaphocordyceps ophioglossoides</name>
    <dbReference type="NCBI Taxonomy" id="1163406"/>
    <lineage>
        <taxon>Eukaryota</taxon>
        <taxon>Fungi</taxon>
        <taxon>Dikarya</taxon>
        <taxon>Ascomycota</taxon>
        <taxon>Pezizomycotina</taxon>
        <taxon>Sordariomycetes</taxon>
        <taxon>Hypocreomycetidae</taxon>
        <taxon>Hypocreales</taxon>
        <taxon>Ophiocordycipitaceae</taxon>
        <taxon>Tolypocladium</taxon>
    </lineage>
</organism>
<evidence type="ECO:0000256" key="2">
    <source>
        <dbReference type="ARBA" id="ARBA00022553"/>
    </source>
</evidence>
<comment type="caution">
    <text evidence="5">The sequence shown here is derived from an EMBL/GenBank/DDBJ whole genome shotgun (WGS) entry which is preliminary data.</text>
</comment>
<feature type="non-terminal residue" evidence="5">
    <location>
        <position position="1"/>
    </location>
</feature>
<dbReference type="SMART" id="SM00827">
    <property type="entry name" value="PKS_AT"/>
    <property type="match status" value="1"/>
</dbReference>
<comment type="caution">
    <text evidence="3">Lacks conserved residue(s) required for the propagation of feature annotation.</text>
</comment>
<keyword evidence="2" id="KW-0597">Phosphoprotein</keyword>
<dbReference type="InterPro" id="IPR049900">
    <property type="entry name" value="PKS_mFAS_DH"/>
</dbReference>
<dbReference type="Proteomes" id="UP000036947">
    <property type="component" value="Unassembled WGS sequence"/>
</dbReference>
<keyword evidence="6" id="KW-1185">Reference proteome</keyword>
<dbReference type="GO" id="GO:0004312">
    <property type="term" value="F:fatty acid synthase activity"/>
    <property type="evidence" value="ECO:0007669"/>
    <property type="project" value="TreeGrafter"/>
</dbReference>
<gene>
    <name evidence="5" type="ORF">TOPH_06356</name>
</gene>
<dbReference type="Gene3D" id="3.10.129.110">
    <property type="entry name" value="Polyketide synthase dehydratase"/>
    <property type="match status" value="1"/>
</dbReference>
<dbReference type="EMBL" id="LFRF01000021">
    <property type="protein sequence ID" value="KND89044.1"/>
    <property type="molecule type" value="Genomic_DNA"/>
</dbReference>
<dbReference type="InterPro" id="IPR016035">
    <property type="entry name" value="Acyl_Trfase/lysoPLipase"/>
</dbReference>
<evidence type="ECO:0000256" key="1">
    <source>
        <dbReference type="ARBA" id="ARBA00022450"/>
    </source>
</evidence>
<evidence type="ECO:0000313" key="5">
    <source>
        <dbReference type="EMBL" id="KND89044.1"/>
    </source>
</evidence>
<protein>
    <submittedName>
        <fullName evidence="5">Polyketide synthase-nonribosomal peptide synthetase</fullName>
    </submittedName>
</protein>
<dbReference type="GO" id="GO:0006633">
    <property type="term" value="P:fatty acid biosynthetic process"/>
    <property type="evidence" value="ECO:0007669"/>
    <property type="project" value="TreeGrafter"/>
</dbReference>
<dbReference type="AlphaFoldDB" id="A0A0L0N4W8"/>
<feature type="domain" description="PKS/mFAS DH" evidence="4">
    <location>
        <begin position="270"/>
        <end position="479"/>
    </location>
</feature>
<dbReference type="InterPro" id="IPR050091">
    <property type="entry name" value="PKS_NRPS_Biosynth_Enz"/>
</dbReference>
<dbReference type="InterPro" id="IPR001227">
    <property type="entry name" value="Ac_transferase_dom_sf"/>
</dbReference>
<dbReference type="PANTHER" id="PTHR43775">
    <property type="entry name" value="FATTY ACID SYNTHASE"/>
    <property type="match status" value="1"/>
</dbReference>
<dbReference type="PANTHER" id="PTHR43775:SF50">
    <property type="entry name" value="HIGHLY REDUCING POLYKETIDE SYNTHASE SRDA"/>
    <property type="match status" value="1"/>
</dbReference>
<dbReference type="SUPFAM" id="SSF52151">
    <property type="entry name" value="FabD/lysophospholipase-like"/>
    <property type="match status" value="1"/>
</dbReference>
<dbReference type="OrthoDB" id="329835at2759"/>
<dbReference type="STRING" id="1163406.A0A0L0N4W8"/>
<reference evidence="5 6" key="1">
    <citation type="journal article" date="2015" name="BMC Genomics">
        <title>The genome of the truffle-parasite Tolypocladium ophioglossoides and the evolution of antifungal peptaibiotics.</title>
        <authorList>
            <person name="Quandt C.A."/>
            <person name="Bushley K.E."/>
            <person name="Spatafora J.W."/>
        </authorList>
    </citation>
    <scope>NUCLEOTIDE SEQUENCE [LARGE SCALE GENOMIC DNA]</scope>
    <source>
        <strain evidence="5 6">CBS 100239</strain>
    </source>
</reference>
<feature type="region of interest" description="C-terminal hotdog fold" evidence="3">
    <location>
        <begin position="443"/>
        <end position="479"/>
    </location>
</feature>
<dbReference type="Pfam" id="PF00698">
    <property type="entry name" value="Acyl_transf_1"/>
    <property type="match status" value="1"/>
</dbReference>
<evidence type="ECO:0000256" key="3">
    <source>
        <dbReference type="PROSITE-ProRule" id="PRU01363"/>
    </source>
</evidence>
<sequence>CCLPGDVNSASEFWDDEQGQRKHAQSPCLQFNIDAHYHKNNNRPGSFSVLGGYFLNGSLIATVQLLDSWGVRPVVTVGHSSGEMAAAYAAGFVSTNDSIIAAYYRDCPGCRHRGRHDGCWSRIRGRLALPGRCREQGRRSCHNSPSLVTLSGDADVIEMVETKLDAASVFVCPVKTNSKAYHSHHMAAMVNKGRSALCHGRAYQADQSGAQGRQDRLCSHVAQRHRLRRPAPQGRWRAVPAQLPRNMDKATHSYVEESFALPDHKPVRGATIVGLPSYQWNYTRPFWAEARASSEHHDPKFPRHDILGSRPAVAQGPPSWRRVFVFPAAGYFAMAIKAIRQLNESSPVLVHVEYYVLRDVPIKTALVTPNDDDGIEVTFNIRPSVYGHGWWDWSVSSLDSEGVENTTCLAALASISAHTGRRRGRFLSPLSAPLARRGTKHCVRLVSTTGWPFKTWTTMACGEHCKGLFGKIKMVQPPV</sequence>
<evidence type="ECO:0000313" key="6">
    <source>
        <dbReference type="Proteomes" id="UP000036947"/>
    </source>
</evidence>
<dbReference type="InterPro" id="IPR042104">
    <property type="entry name" value="PKS_dehydratase_sf"/>
</dbReference>
<dbReference type="GO" id="GO:0044550">
    <property type="term" value="P:secondary metabolite biosynthetic process"/>
    <property type="evidence" value="ECO:0007669"/>
    <property type="project" value="TreeGrafter"/>
</dbReference>
<accession>A0A0L0N4W8</accession>